<dbReference type="GO" id="GO:0003677">
    <property type="term" value="F:DNA binding"/>
    <property type="evidence" value="ECO:0007669"/>
    <property type="project" value="InterPro"/>
</dbReference>
<dbReference type="EMBL" id="CP126101">
    <property type="protein sequence ID" value="WHY53278.1"/>
    <property type="molecule type" value="Genomic_DNA"/>
</dbReference>
<dbReference type="GO" id="GO:0005737">
    <property type="term" value="C:cytoplasm"/>
    <property type="evidence" value="ECO:0007669"/>
    <property type="project" value="InterPro"/>
</dbReference>
<dbReference type="RefSeq" id="WP_283871634.1">
    <property type="nucleotide sequence ID" value="NZ_CP126101.1"/>
</dbReference>
<dbReference type="InterPro" id="IPR014879">
    <property type="entry name" value="Spo0A_C"/>
</dbReference>
<dbReference type="InterPro" id="IPR036388">
    <property type="entry name" value="WH-like_DNA-bd_sf"/>
</dbReference>
<feature type="domain" description="Sporulation initiation factor Spo0A C-terminal" evidence="3">
    <location>
        <begin position="78"/>
        <end position="176"/>
    </location>
</feature>
<dbReference type="GO" id="GO:0003700">
    <property type="term" value="F:DNA-binding transcription factor activity"/>
    <property type="evidence" value="ECO:0007669"/>
    <property type="project" value="InterPro"/>
</dbReference>
<evidence type="ECO:0000256" key="1">
    <source>
        <dbReference type="ARBA" id="ARBA00023015"/>
    </source>
</evidence>
<keyword evidence="4" id="KW-0396">Initiation factor</keyword>
<dbReference type="GO" id="GO:0003743">
    <property type="term" value="F:translation initiation factor activity"/>
    <property type="evidence" value="ECO:0007669"/>
    <property type="project" value="UniProtKB-KW"/>
</dbReference>
<accession>A0AAX3X1X8</accession>
<dbReference type="InterPro" id="IPR016032">
    <property type="entry name" value="Sig_transdc_resp-reg_C-effctor"/>
</dbReference>
<name>A0AAX3X1X8_9BACI</name>
<organism evidence="4 5">
    <name type="scientific">Lysinibacillus pakistanensis</name>
    <dbReference type="NCBI Taxonomy" id="759811"/>
    <lineage>
        <taxon>Bacteria</taxon>
        <taxon>Bacillati</taxon>
        <taxon>Bacillota</taxon>
        <taxon>Bacilli</taxon>
        <taxon>Bacillales</taxon>
        <taxon>Bacillaceae</taxon>
        <taxon>Lysinibacillus</taxon>
    </lineage>
</organism>
<gene>
    <name evidence="4" type="ORF">QNH24_08565</name>
</gene>
<proteinExistence type="predicted"/>
<evidence type="ECO:0000313" key="5">
    <source>
        <dbReference type="Proteomes" id="UP001178322"/>
    </source>
</evidence>
<reference evidence="4" key="1">
    <citation type="submission" date="2023-05" db="EMBL/GenBank/DDBJ databases">
        <title>Comparative genomics of Bacillaceae isolates and their secondary metabolite potential.</title>
        <authorList>
            <person name="Song L."/>
            <person name="Nielsen L.J."/>
            <person name="Mohite O."/>
            <person name="Xu X."/>
            <person name="Weber T."/>
            <person name="Kovacs A.T."/>
        </authorList>
    </citation>
    <scope>NUCLEOTIDE SEQUENCE</scope>
    <source>
        <strain evidence="4">LY1</strain>
    </source>
</reference>
<dbReference type="GO" id="GO:0005509">
    <property type="term" value="F:calcium ion binding"/>
    <property type="evidence" value="ECO:0007669"/>
    <property type="project" value="InterPro"/>
</dbReference>
<dbReference type="SUPFAM" id="SSF46894">
    <property type="entry name" value="C-terminal effector domain of the bipartite response regulators"/>
    <property type="match status" value="1"/>
</dbReference>
<keyword evidence="1" id="KW-0805">Transcription regulation</keyword>
<dbReference type="AlphaFoldDB" id="A0AAX3X1X8"/>
<dbReference type="Gene3D" id="1.10.10.10">
    <property type="entry name" value="Winged helix-like DNA-binding domain superfamily/Winged helix DNA-binding domain"/>
    <property type="match status" value="1"/>
</dbReference>
<dbReference type="Proteomes" id="UP001178322">
    <property type="component" value="Chromosome"/>
</dbReference>
<sequence>MNINQVTKEKLEKTIERMQKALEYNDPEYMSELVHDLTEFAYFSGYKEAKSSQLNQPTKKPDLNKYTEISPKIIDAKISNLVFNMGVPSHIKGHKYLIDAVALTYENPTLIAKEKKDLYPYIAKRYNTTASRVERAIRHAIEISWSRGSLESILEYPETKTTIKPTNSEYINYLANIIRINNE</sequence>
<keyword evidence="4" id="KW-0648">Protein biosynthesis</keyword>
<evidence type="ECO:0000259" key="3">
    <source>
        <dbReference type="Pfam" id="PF08769"/>
    </source>
</evidence>
<protein>
    <submittedName>
        <fullName evidence="4">Sporulation initiation factor Spo0A C-terminal domain-containing protein</fullName>
    </submittedName>
</protein>
<evidence type="ECO:0000256" key="2">
    <source>
        <dbReference type="ARBA" id="ARBA00023163"/>
    </source>
</evidence>
<dbReference type="Pfam" id="PF08769">
    <property type="entry name" value="Spo0A_C"/>
    <property type="match status" value="1"/>
</dbReference>
<evidence type="ECO:0000313" key="4">
    <source>
        <dbReference type="EMBL" id="WHY53278.1"/>
    </source>
</evidence>
<keyword evidence="2" id="KW-0804">Transcription</keyword>
<dbReference type="GO" id="GO:0042173">
    <property type="term" value="P:regulation of sporulation resulting in formation of a cellular spore"/>
    <property type="evidence" value="ECO:0007669"/>
    <property type="project" value="InterPro"/>
</dbReference>